<evidence type="ECO:0000313" key="2">
    <source>
        <dbReference type="Proteomes" id="UP000233551"/>
    </source>
</evidence>
<dbReference type="AlphaFoldDB" id="A0A2I0HWB9"/>
<dbReference type="Proteomes" id="UP000233551">
    <property type="component" value="Unassembled WGS sequence"/>
</dbReference>
<reference evidence="1 2" key="1">
    <citation type="submission" date="2017-11" db="EMBL/GenBank/DDBJ databases">
        <title>De-novo sequencing of pomegranate (Punica granatum L.) genome.</title>
        <authorList>
            <person name="Akparov Z."/>
            <person name="Amiraslanov A."/>
            <person name="Hajiyeva S."/>
            <person name="Abbasov M."/>
            <person name="Kaur K."/>
            <person name="Hamwieh A."/>
            <person name="Solovyev V."/>
            <person name="Salamov A."/>
            <person name="Braich B."/>
            <person name="Kosarev P."/>
            <person name="Mahmoud A."/>
            <person name="Hajiyev E."/>
            <person name="Babayeva S."/>
            <person name="Izzatullayeva V."/>
            <person name="Mammadov A."/>
            <person name="Mammadov A."/>
            <person name="Sharifova S."/>
            <person name="Ojaghi J."/>
            <person name="Eynullazada K."/>
            <person name="Bayramov B."/>
            <person name="Abdulazimova A."/>
            <person name="Shahmuradov I."/>
        </authorList>
    </citation>
    <scope>NUCLEOTIDE SEQUENCE [LARGE SCALE GENOMIC DNA]</scope>
    <source>
        <strain evidence="2">cv. AG2017</strain>
        <tissue evidence="1">Leaf</tissue>
    </source>
</reference>
<dbReference type="EMBL" id="PGOL01005064">
    <property type="protein sequence ID" value="PKI35982.1"/>
    <property type="molecule type" value="Genomic_DNA"/>
</dbReference>
<protein>
    <submittedName>
        <fullName evidence="1">Uncharacterized protein</fullName>
    </submittedName>
</protein>
<gene>
    <name evidence="1" type="ORF">CRG98_043628</name>
</gene>
<organism evidence="1 2">
    <name type="scientific">Punica granatum</name>
    <name type="common">Pomegranate</name>
    <dbReference type="NCBI Taxonomy" id="22663"/>
    <lineage>
        <taxon>Eukaryota</taxon>
        <taxon>Viridiplantae</taxon>
        <taxon>Streptophyta</taxon>
        <taxon>Embryophyta</taxon>
        <taxon>Tracheophyta</taxon>
        <taxon>Spermatophyta</taxon>
        <taxon>Magnoliopsida</taxon>
        <taxon>eudicotyledons</taxon>
        <taxon>Gunneridae</taxon>
        <taxon>Pentapetalae</taxon>
        <taxon>rosids</taxon>
        <taxon>malvids</taxon>
        <taxon>Myrtales</taxon>
        <taxon>Lythraceae</taxon>
        <taxon>Punica</taxon>
    </lineage>
</organism>
<comment type="caution">
    <text evidence="1">The sequence shown here is derived from an EMBL/GenBank/DDBJ whole genome shotgun (WGS) entry which is preliminary data.</text>
</comment>
<proteinExistence type="predicted"/>
<name>A0A2I0HWB9_PUNGR</name>
<accession>A0A2I0HWB9</accession>
<keyword evidence="2" id="KW-1185">Reference proteome</keyword>
<sequence>MGFSHIFQSQLWQESYFREHEAGAYIEVLKRLKGETRRGREIWKHLVMDGETEQTWWGTAMNEQIPQEAGREYSCDGDADQ</sequence>
<evidence type="ECO:0000313" key="1">
    <source>
        <dbReference type="EMBL" id="PKI35982.1"/>
    </source>
</evidence>